<reference evidence="1 2" key="2">
    <citation type="submission" date="2017-09" db="EMBL/GenBank/DDBJ databases">
        <title>Bacillus patelloidae sp. nov., isolated from the intestinal tract of a marine limpet.</title>
        <authorList>
            <person name="Liu R."/>
            <person name="Dong C."/>
            <person name="Shao Z."/>
        </authorList>
    </citation>
    <scope>NUCLEOTIDE SEQUENCE [LARGE SCALE GENOMIC DNA]</scope>
    <source>
        <strain evidence="1 2">SA5d-4</strain>
    </source>
</reference>
<dbReference type="EMBL" id="NPIA01000002">
    <property type="protein sequence ID" value="OZM57786.1"/>
    <property type="molecule type" value="Genomic_DNA"/>
</dbReference>
<comment type="caution">
    <text evidence="1">The sequence shown here is derived from an EMBL/GenBank/DDBJ whole genome shotgun (WGS) entry which is preliminary data.</text>
</comment>
<reference evidence="2" key="1">
    <citation type="submission" date="2017-08" db="EMBL/GenBank/DDBJ databases">
        <authorList>
            <person name="Huang Z."/>
        </authorList>
    </citation>
    <scope>NUCLEOTIDE SEQUENCE [LARGE SCALE GENOMIC DNA]</scope>
    <source>
        <strain evidence="2">SA5d-4</strain>
    </source>
</reference>
<dbReference type="PROSITE" id="PS51257">
    <property type="entry name" value="PROKAR_LIPOPROTEIN"/>
    <property type="match status" value="1"/>
</dbReference>
<gene>
    <name evidence="1" type="ORF">CIB95_05315</name>
</gene>
<accession>A0A263BX76</accession>
<sequence length="151" mass="17043">MSKHLLIVATLTFLLIISGCSGKVYDPDHVPIEGNSIVVQKLSDDKKHYENIMTIEKRGRVEGIKKILTKVTWEKQNTDKSLLADYRIIISLKDSKCTGTPYAIIVSPNREYIEIIKEDGCNQSVDPYARLSEEDSATLFKLLTGEQLNNE</sequence>
<dbReference type="Proteomes" id="UP000217083">
    <property type="component" value="Unassembled WGS sequence"/>
</dbReference>
<keyword evidence="2" id="KW-1185">Reference proteome</keyword>
<dbReference type="AlphaFoldDB" id="A0A263BX76"/>
<evidence type="ECO:0008006" key="3">
    <source>
        <dbReference type="Google" id="ProtNLM"/>
    </source>
</evidence>
<name>A0A263BX76_9BACI</name>
<evidence type="ECO:0000313" key="2">
    <source>
        <dbReference type="Proteomes" id="UP000217083"/>
    </source>
</evidence>
<proteinExistence type="predicted"/>
<organism evidence="1 2">
    <name type="scientific">Lottiidibacillus patelloidae</name>
    <dbReference type="NCBI Taxonomy" id="2670334"/>
    <lineage>
        <taxon>Bacteria</taxon>
        <taxon>Bacillati</taxon>
        <taxon>Bacillota</taxon>
        <taxon>Bacilli</taxon>
        <taxon>Bacillales</taxon>
        <taxon>Bacillaceae</taxon>
        <taxon>Lottiidibacillus</taxon>
    </lineage>
</organism>
<evidence type="ECO:0000313" key="1">
    <source>
        <dbReference type="EMBL" id="OZM57786.1"/>
    </source>
</evidence>
<protein>
    <recommendedName>
        <fullName evidence="3">Lipoprotein</fullName>
    </recommendedName>
</protein>
<dbReference type="RefSeq" id="WP_094922900.1">
    <property type="nucleotide sequence ID" value="NZ_NPIA01000002.1"/>
</dbReference>